<protein>
    <submittedName>
        <fullName evidence="2">Energy transducer TonB</fullName>
    </submittedName>
</protein>
<dbReference type="SUPFAM" id="SSF74653">
    <property type="entry name" value="TolA/TonB C-terminal domain"/>
    <property type="match status" value="1"/>
</dbReference>
<comment type="caution">
    <text evidence="2">The sequence shown here is derived from an EMBL/GenBank/DDBJ whole genome shotgun (WGS) entry which is preliminary data.</text>
</comment>
<feature type="chain" id="PRO_5045054472" evidence="1">
    <location>
        <begin position="26"/>
        <end position="286"/>
    </location>
</feature>
<keyword evidence="3" id="KW-1185">Reference proteome</keyword>
<name>A0ABT6XDW1_9GAMM</name>
<dbReference type="EMBL" id="JASGBI010000001">
    <property type="protein sequence ID" value="MDI9238329.1"/>
    <property type="molecule type" value="Genomic_DNA"/>
</dbReference>
<reference evidence="2 3" key="1">
    <citation type="submission" date="2023-05" db="EMBL/GenBank/DDBJ databases">
        <title>Lysobacter sp. strain LF1 Genome sequencing and assembly.</title>
        <authorList>
            <person name="Jung Y."/>
        </authorList>
    </citation>
    <scope>NUCLEOTIDE SEQUENCE [LARGE SCALE GENOMIC DNA]</scope>
    <source>
        <strain evidence="2 3">LF1</strain>
    </source>
</reference>
<feature type="signal peptide" evidence="1">
    <location>
        <begin position="1"/>
        <end position="25"/>
    </location>
</feature>
<evidence type="ECO:0000313" key="3">
    <source>
        <dbReference type="Proteomes" id="UP001321580"/>
    </source>
</evidence>
<organism evidence="2 3">
    <name type="scientific">Lysobacter stagni</name>
    <dbReference type="NCBI Taxonomy" id="3045172"/>
    <lineage>
        <taxon>Bacteria</taxon>
        <taxon>Pseudomonadati</taxon>
        <taxon>Pseudomonadota</taxon>
        <taxon>Gammaproteobacteria</taxon>
        <taxon>Lysobacterales</taxon>
        <taxon>Lysobacteraceae</taxon>
        <taxon>Lysobacter</taxon>
    </lineage>
</organism>
<accession>A0ABT6XDW1</accession>
<dbReference type="Gene3D" id="3.30.1150.10">
    <property type="match status" value="1"/>
</dbReference>
<evidence type="ECO:0000256" key="1">
    <source>
        <dbReference type="SAM" id="SignalP"/>
    </source>
</evidence>
<gene>
    <name evidence="2" type="ORF">QLQ15_05310</name>
</gene>
<dbReference type="RefSeq" id="WP_283211798.1">
    <property type="nucleotide sequence ID" value="NZ_JASGBI010000001.1"/>
</dbReference>
<sequence>MEKAMRKGVWALGCVLALCAGVALAAEQRPVREQVENSMLVTGAIDIQPDGTVAGHALDEPEKLPSGIVQLLAQATPHWRFEPVRVEGKPVFARTKMSVRIVAKRQGDGGYEVRVASARFGEPRSEDWPSHDGPLGRPRFPKEAAQAGVGGTVYVMLKIGRDGKVVDLVAEQINLKTVVSEAEMEMWRHVLARAALQRASQWTFVPPTQGAEVDAPFWSIRVPVDFVAGGSRPAYGRWETYIPGSRTPAPWVDAEEARMGADAVALDGFQPIGGGPRLLSSLDPGS</sequence>
<evidence type="ECO:0000313" key="2">
    <source>
        <dbReference type="EMBL" id="MDI9238329.1"/>
    </source>
</evidence>
<keyword evidence="1" id="KW-0732">Signal</keyword>
<dbReference type="Proteomes" id="UP001321580">
    <property type="component" value="Unassembled WGS sequence"/>
</dbReference>
<proteinExistence type="predicted"/>